<comment type="similarity">
    <text evidence="2">Belongs to the clarin family.</text>
</comment>
<keyword evidence="8" id="KW-1185">Reference proteome</keyword>
<sequence>MAKTLRSYIIITFVVCCVSFAILVTSISTTSWVTAKLIGLGDAKYEINYGLFLGTLTDEFFLTPKLYTIELACITSENVCAWSCKPTADERQQDVNLLYYDVEEAIDGCGVSALSKSHLGRMREEWDDTTEPSSSSTVDTIEYKPDKRFVNLGVWGATCTSLVISIILSGIGAVGAVVNTAANPVHTIAAVPGLYLWNGLAAFFGTLALILWGSLYAAILRENVAVHQTITGECKGISSLGFSF</sequence>
<keyword evidence="3 6" id="KW-0812">Transmembrane</keyword>
<keyword evidence="4 6" id="KW-1133">Transmembrane helix</keyword>
<evidence type="ECO:0000256" key="5">
    <source>
        <dbReference type="ARBA" id="ARBA00023136"/>
    </source>
</evidence>
<protein>
    <submittedName>
        <fullName evidence="7">Uncharacterized protein</fullName>
    </submittedName>
</protein>
<keyword evidence="5 6" id="KW-0472">Membrane</keyword>
<dbReference type="GO" id="GO:0016020">
    <property type="term" value="C:membrane"/>
    <property type="evidence" value="ECO:0007669"/>
    <property type="project" value="UniProtKB-SubCell"/>
</dbReference>
<dbReference type="PANTHER" id="PTHR31548">
    <property type="entry name" value="CLARIN"/>
    <property type="match status" value="1"/>
</dbReference>
<gene>
    <name evidence="7" type="ORF">J437_LFUL007735</name>
</gene>
<dbReference type="EMBL" id="KZ308791">
    <property type="protein sequence ID" value="KAG8234230.1"/>
    <property type="molecule type" value="Genomic_DNA"/>
</dbReference>
<evidence type="ECO:0000313" key="8">
    <source>
        <dbReference type="Proteomes" id="UP000792457"/>
    </source>
</evidence>
<evidence type="ECO:0000256" key="2">
    <source>
        <dbReference type="ARBA" id="ARBA00005787"/>
    </source>
</evidence>
<evidence type="ECO:0000256" key="1">
    <source>
        <dbReference type="ARBA" id="ARBA00004141"/>
    </source>
</evidence>
<feature type="transmembrane region" description="Helical" evidence="6">
    <location>
        <begin position="6"/>
        <end position="27"/>
    </location>
</feature>
<reference evidence="7" key="2">
    <citation type="submission" date="2017-10" db="EMBL/GenBank/DDBJ databases">
        <title>Ladona fulva Genome sequencing and assembly.</title>
        <authorList>
            <person name="Murali S."/>
            <person name="Richards S."/>
            <person name="Bandaranaike D."/>
            <person name="Bellair M."/>
            <person name="Blankenburg K."/>
            <person name="Chao H."/>
            <person name="Dinh H."/>
            <person name="Doddapaneni H."/>
            <person name="Dugan-Rocha S."/>
            <person name="Elkadiri S."/>
            <person name="Gnanaolivu R."/>
            <person name="Hernandez B."/>
            <person name="Skinner E."/>
            <person name="Javaid M."/>
            <person name="Lee S."/>
            <person name="Li M."/>
            <person name="Ming W."/>
            <person name="Munidasa M."/>
            <person name="Muniz J."/>
            <person name="Nguyen L."/>
            <person name="Hughes D."/>
            <person name="Osuji N."/>
            <person name="Pu L.-L."/>
            <person name="Puazo M."/>
            <person name="Qu C."/>
            <person name="Quiroz J."/>
            <person name="Raj R."/>
            <person name="Weissenberger G."/>
            <person name="Xin Y."/>
            <person name="Zou X."/>
            <person name="Han Y."/>
            <person name="Worley K."/>
            <person name="Muzny D."/>
            <person name="Gibbs R."/>
        </authorList>
    </citation>
    <scope>NUCLEOTIDE SEQUENCE</scope>
    <source>
        <strain evidence="7">Sampled in the wild</strain>
    </source>
</reference>
<feature type="transmembrane region" description="Helical" evidence="6">
    <location>
        <begin position="152"/>
        <end position="174"/>
    </location>
</feature>
<comment type="subcellular location">
    <subcellularLocation>
        <location evidence="1">Membrane</location>
        <topology evidence="1">Multi-pass membrane protein</topology>
    </subcellularLocation>
</comment>
<dbReference type="PANTHER" id="PTHR31548:SF6">
    <property type="entry name" value="AGAP002756-PA"/>
    <property type="match status" value="1"/>
</dbReference>
<evidence type="ECO:0000313" key="7">
    <source>
        <dbReference type="EMBL" id="KAG8234230.1"/>
    </source>
</evidence>
<dbReference type="GO" id="GO:0007605">
    <property type="term" value="P:sensory perception of sound"/>
    <property type="evidence" value="ECO:0007669"/>
    <property type="project" value="UniProtKB-ARBA"/>
</dbReference>
<accession>A0A8K0P388</accession>
<evidence type="ECO:0000256" key="6">
    <source>
        <dbReference type="SAM" id="Phobius"/>
    </source>
</evidence>
<reference evidence="7" key="1">
    <citation type="submission" date="2013-04" db="EMBL/GenBank/DDBJ databases">
        <authorList>
            <person name="Qu J."/>
            <person name="Murali S.C."/>
            <person name="Bandaranaike D."/>
            <person name="Bellair M."/>
            <person name="Blankenburg K."/>
            <person name="Chao H."/>
            <person name="Dinh H."/>
            <person name="Doddapaneni H."/>
            <person name="Downs B."/>
            <person name="Dugan-Rocha S."/>
            <person name="Elkadiri S."/>
            <person name="Gnanaolivu R.D."/>
            <person name="Hernandez B."/>
            <person name="Javaid M."/>
            <person name="Jayaseelan J.C."/>
            <person name="Lee S."/>
            <person name="Li M."/>
            <person name="Ming W."/>
            <person name="Munidasa M."/>
            <person name="Muniz J."/>
            <person name="Nguyen L."/>
            <person name="Ongeri F."/>
            <person name="Osuji N."/>
            <person name="Pu L.-L."/>
            <person name="Puazo M."/>
            <person name="Qu C."/>
            <person name="Quiroz J."/>
            <person name="Raj R."/>
            <person name="Weissenberger G."/>
            <person name="Xin Y."/>
            <person name="Zou X."/>
            <person name="Han Y."/>
            <person name="Richards S."/>
            <person name="Worley K."/>
            <person name="Muzny D."/>
            <person name="Gibbs R."/>
        </authorList>
    </citation>
    <scope>NUCLEOTIDE SEQUENCE</scope>
    <source>
        <strain evidence="7">Sampled in the wild</strain>
    </source>
</reference>
<dbReference type="OrthoDB" id="6432214at2759"/>
<dbReference type="Proteomes" id="UP000792457">
    <property type="component" value="Unassembled WGS sequence"/>
</dbReference>
<dbReference type="AlphaFoldDB" id="A0A8K0P388"/>
<dbReference type="InterPro" id="IPR026748">
    <property type="entry name" value="Clarin"/>
</dbReference>
<feature type="transmembrane region" description="Helical" evidence="6">
    <location>
        <begin position="194"/>
        <end position="219"/>
    </location>
</feature>
<evidence type="ECO:0000256" key="3">
    <source>
        <dbReference type="ARBA" id="ARBA00022692"/>
    </source>
</evidence>
<proteinExistence type="inferred from homology"/>
<evidence type="ECO:0000256" key="4">
    <source>
        <dbReference type="ARBA" id="ARBA00022989"/>
    </source>
</evidence>
<name>A0A8K0P388_LADFU</name>
<organism evidence="7 8">
    <name type="scientific">Ladona fulva</name>
    <name type="common">Scarce chaser dragonfly</name>
    <name type="synonym">Libellula fulva</name>
    <dbReference type="NCBI Taxonomy" id="123851"/>
    <lineage>
        <taxon>Eukaryota</taxon>
        <taxon>Metazoa</taxon>
        <taxon>Ecdysozoa</taxon>
        <taxon>Arthropoda</taxon>
        <taxon>Hexapoda</taxon>
        <taxon>Insecta</taxon>
        <taxon>Pterygota</taxon>
        <taxon>Palaeoptera</taxon>
        <taxon>Odonata</taxon>
        <taxon>Epiprocta</taxon>
        <taxon>Anisoptera</taxon>
        <taxon>Libelluloidea</taxon>
        <taxon>Libellulidae</taxon>
        <taxon>Ladona</taxon>
    </lineage>
</organism>
<comment type="caution">
    <text evidence="7">The sequence shown here is derived from an EMBL/GenBank/DDBJ whole genome shotgun (WGS) entry which is preliminary data.</text>
</comment>